<keyword evidence="2" id="KW-1133">Transmembrane helix</keyword>
<organism evidence="4 5">
    <name type="scientific">Parazoarcus communis</name>
    <dbReference type="NCBI Taxonomy" id="41977"/>
    <lineage>
        <taxon>Bacteria</taxon>
        <taxon>Pseudomonadati</taxon>
        <taxon>Pseudomonadota</taxon>
        <taxon>Betaproteobacteria</taxon>
        <taxon>Rhodocyclales</taxon>
        <taxon>Zoogloeaceae</taxon>
        <taxon>Parazoarcus</taxon>
    </lineage>
</organism>
<sequence length="247" mass="26461">MCSGHSTEDTMNHATSFERVWRSASASLFRMAHGSLLALGLVAVVFIGSGRLDGEQATSFNALVSEANAAETPVVAAAPAAKKVSVKVVEEDVTLSREMARVRDWVSRRYKVSTVALEPVLLAAEESGRHVGIDPLLIVAVMAIESSFNPFAESSMGAQGLMQVIPRFHMDKIGDERGEDALFDPELNVRVGTLVLQEGLRRYGSMKSALQYYGGALSDPAAAYARKVMAMQQRLTTAAGRKSDGAA</sequence>
<keyword evidence="2" id="KW-0812">Transmembrane</keyword>
<dbReference type="InterPro" id="IPR023346">
    <property type="entry name" value="Lysozyme-like_dom_sf"/>
</dbReference>
<accession>A0A2U8H1H6</accession>
<evidence type="ECO:0000259" key="3">
    <source>
        <dbReference type="Pfam" id="PF01464"/>
    </source>
</evidence>
<keyword evidence="2" id="KW-0472">Membrane</keyword>
<dbReference type="OrthoDB" id="9815002at2"/>
<feature type="transmembrane region" description="Helical" evidence="2">
    <location>
        <begin position="28"/>
        <end position="47"/>
    </location>
</feature>
<name>A0A2U8H1H6_9RHOO</name>
<evidence type="ECO:0000313" key="4">
    <source>
        <dbReference type="EMBL" id="AWI79792.1"/>
    </source>
</evidence>
<dbReference type="PANTHER" id="PTHR37423:SF2">
    <property type="entry name" value="MEMBRANE-BOUND LYTIC MUREIN TRANSGLYCOSYLASE C"/>
    <property type="match status" value="1"/>
</dbReference>
<dbReference type="SUPFAM" id="SSF53955">
    <property type="entry name" value="Lysozyme-like"/>
    <property type="match status" value="1"/>
</dbReference>
<dbReference type="Pfam" id="PF01464">
    <property type="entry name" value="SLT"/>
    <property type="match status" value="1"/>
</dbReference>
<protein>
    <submittedName>
        <fullName evidence="4">Transglycosylase</fullName>
    </submittedName>
</protein>
<dbReference type="Proteomes" id="UP000244902">
    <property type="component" value="Chromosome"/>
</dbReference>
<evidence type="ECO:0000256" key="2">
    <source>
        <dbReference type="SAM" id="Phobius"/>
    </source>
</evidence>
<gene>
    <name evidence="4" type="ORF">CEW87_10675</name>
</gene>
<evidence type="ECO:0000313" key="5">
    <source>
        <dbReference type="Proteomes" id="UP000244902"/>
    </source>
</evidence>
<reference evidence="4 5" key="1">
    <citation type="submission" date="2017-06" db="EMBL/GenBank/DDBJ databases">
        <title>Azoarcus sp. TSNA42 complete genome sequence.</title>
        <authorList>
            <person name="Woo J.-H."/>
            <person name="Kim H.-S."/>
        </authorList>
    </citation>
    <scope>NUCLEOTIDE SEQUENCE [LARGE SCALE GENOMIC DNA]</scope>
    <source>
        <strain evidence="4 5">TSNA42</strain>
    </source>
</reference>
<dbReference type="EMBL" id="CP022188">
    <property type="protein sequence ID" value="AWI79792.1"/>
    <property type="molecule type" value="Genomic_DNA"/>
</dbReference>
<dbReference type="AlphaFoldDB" id="A0A2U8H1H6"/>
<dbReference type="PANTHER" id="PTHR37423">
    <property type="entry name" value="SOLUBLE LYTIC MUREIN TRANSGLYCOSYLASE-RELATED"/>
    <property type="match status" value="1"/>
</dbReference>
<comment type="similarity">
    <text evidence="1">Belongs to the transglycosylase Slt family.</text>
</comment>
<feature type="domain" description="Transglycosylase SLT" evidence="3">
    <location>
        <begin position="128"/>
        <end position="213"/>
    </location>
</feature>
<evidence type="ECO:0000256" key="1">
    <source>
        <dbReference type="ARBA" id="ARBA00007734"/>
    </source>
</evidence>
<dbReference type="Gene3D" id="1.10.530.10">
    <property type="match status" value="1"/>
</dbReference>
<proteinExistence type="inferred from homology"/>
<dbReference type="InterPro" id="IPR008258">
    <property type="entry name" value="Transglycosylase_SLT_dom_1"/>
</dbReference>